<dbReference type="AlphaFoldDB" id="A0AAD8XD88"/>
<keyword evidence="3" id="KW-0732">Signal</keyword>
<evidence type="ECO:0000256" key="2">
    <source>
        <dbReference type="SAM" id="Phobius"/>
    </source>
</evidence>
<feature type="transmembrane region" description="Helical" evidence="2">
    <location>
        <begin position="658"/>
        <end position="679"/>
    </location>
</feature>
<proteinExistence type="predicted"/>
<protein>
    <submittedName>
        <fullName evidence="4">Uncharacterized protein</fullName>
    </submittedName>
</protein>
<accession>A0AAD8XD88</accession>
<organism evidence="4 5">
    <name type="scientific">Glomerella acutata</name>
    <name type="common">Colletotrichum acutatum</name>
    <dbReference type="NCBI Taxonomy" id="27357"/>
    <lineage>
        <taxon>Eukaryota</taxon>
        <taxon>Fungi</taxon>
        <taxon>Dikarya</taxon>
        <taxon>Ascomycota</taxon>
        <taxon>Pezizomycotina</taxon>
        <taxon>Sordariomycetes</taxon>
        <taxon>Hypocreomycetidae</taxon>
        <taxon>Glomerellales</taxon>
        <taxon>Glomerellaceae</taxon>
        <taxon>Colletotrichum</taxon>
        <taxon>Colletotrichum acutatum species complex</taxon>
    </lineage>
</organism>
<keyword evidence="2" id="KW-0472">Membrane</keyword>
<feature type="transmembrane region" description="Helical" evidence="2">
    <location>
        <begin position="730"/>
        <end position="756"/>
    </location>
</feature>
<dbReference type="EMBL" id="JAHMHS010000065">
    <property type="protein sequence ID" value="KAK1723449.1"/>
    <property type="molecule type" value="Genomic_DNA"/>
</dbReference>
<name>A0AAD8XD88_GLOAC</name>
<feature type="transmembrane region" description="Helical" evidence="2">
    <location>
        <begin position="685"/>
        <end position="709"/>
    </location>
</feature>
<dbReference type="Proteomes" id="UP001244207">
    <property type="component" value="Unassembled WGS sequence"/>
</dbReference>
<evidence type="ECO:0000313" key="5">
    <source>
        <dbReference type="Proteomes" id="UP001244207"/>
    </source>
</evidence>
<feature type="chain" id="PRO_5042044979" evidence="3">
    <location>
        <begin position="17"/>
        <end position="795"/>
    </location>
</feature>
<evidence type="ECO:0000256" key="1">
    <source>
        <dbReference type="SAM" id="MobiDB-lite"/>
    </source>
</evidence>
<evidence type="ECO:0000313" key="4">
    <source>
        <dbReference type="EMBL" id="KAK1723449.1"/>
    </source>
</evidence>
<dbReference type="GeneID" id="85386683"/>
<gene>
    <name evidence="4" type="ORF">BDZ83DRAFT_390433</name>
</gene>
<reference evidence="4" key="1">
    <citation type="submission" date="2021-12" db="EMBL/GenBank/DDBJ databases">
        <title>Comparative genomics, transcriptomics and evolutionary studies reveal genomic signatures of adaptation to plant cell wall in hemibiotrophic fungi.</title>
        <authorList>
            <consortium name="DOE Joint Genome Institute"/>
            <person name="Baroncelli R."/>
            <person name="Diaz J.F."/>
            <person name="Benocci T."/>
            <person name="Peng M."/>
            <person name="Battaglia E."/>
            <person name="Haridas S."/>
            <person name="Andreopoulos W."/>
            <person name="Labutti K."/>
            <person name="Pangilinan J."/>
            <person name="Floch G.L."/>
            <person name="Makela M.R."/>
            <person name="Henrissat B."/>
            <person name="Grigoriev I.V."/>
            <person name="Crouch J.A."/>
            <person name="De Vries R.P."/>
            <person name="Sukno S.A."/>
            <person name="Thon M.R."/>
        </authorList>
    </citation>
    <scope>NUCLEOTIDE SEQUENCE</scope>
    <source>
        <strain evidence="4">CBS 112980</strain>
    </source>
</reference>
<keyword evidence="2" id="KW-1133">Transmembrane helix</keyword>
<feature type="region of interest" description="Disordered" evidence="1">
    <location>
        <begin position="94"/>
        <end position="114"/>
    </location>
</feature>
<feature type="transmembrane region" description="Helical" evidence="2">
    <location>
        <begin position="634"/>
        <end position="653"/>
    </location>
</feature>
<feature type="signal peptide" evidence="3">
    <location>
        <begin position="1"/>
        <end position="16"/>
    </location>
</feature>
<comment type="caution">
    <text evidence="4">The sequence shown here is derived from an EMBL/GenBank/DDBJ whole genome shotgun (WGS) entry which is preliminary data.</text>
</comment>
<sequence>MGYICQGLSWLALASADNTVSSEDDKGKRKIVDTKYFPEGHELLSCNDETEQFELKHSPRPVEDSQPATGHVNVVVTSEPSELQIQWAEQCQTSVTERRDQPQTTEASRSKENVGRHTLEGITRVVIEPQSFWSLVPKTAWANPNVGFTNKERTVLEAFLLRLKSHNTAFYARYGRQFPVINLSLVSIEYSRWQQLSMLAQSRSVPNTHICISGFEKSEDIRAFDRLMSKTGYKHLYSPLKLCYEKRRIIRSAMSSLPDISPSFTRTLCGGLATFEDPNGSLRTSTIGGLIEVNGQTFALTTSHHPEDEMIVENQKDTPCLADLITAFADGEPEDGDFLQPGTPESLTMRPEHQEEGENLESTAIGPGSSCGSLLNQDSDEPWNDWNLVSVEPVCRLPNIVFDSNKEVQITAFGSLDAARFLDENPWHVSIISGMSGVVHCVLSSNPSYMLPGTGNSFESWSIRLSKGDLRAGDSGSWVIRESDCSLLGMVIARSAGSAYMISWGDIQSSIGKRRGLATDAIGLPIFPSNGEVSHAHNHEQSIQDITTDLPEQRYHSLQKIYLKNRGIRRLWERRIDNLLSGQGSDISPYIEMDLINSMRTRSEKHPAAKLQIREFKPKLLVNNADIRCSFGPVGHSVVSSIMYIFSVAGALWRSPRLLLCASLLLHFGSVIGGTALSGQYLPDFWVILFCISGLFSSFCICRLGFAPINPYHNLSRDTVTRSKPGFSQLAMQLLSVLVAFDYLFMGHMMAVYSVYEDIETRWGLRSWWKNGPEGINEVVKYIAEDYFGFKRTRA</sequence>
<evidence type="ECO:0000256" key="3">
    <source>
        <dbReference type="SAM" id="SignalP"/>
    </source>
</evidence>
<keyword evidence="5" id="KW-1185">Reference proteome</keyword>
<keyword evidence="2" id="KW-0812">Transmembrane</keyword>
<dbReference type="RefSeq" id="XP_060363504.1">
    <property type="nucleotide sequence ID" value="XM_060502784.1"/>
</dbReference>